<comment type="subunit">
    <text evidence="9 11">Homodimer. Heterotetramer of two MnmE and two MnmG subunits.</text>
</comment>
<evidence type="ECO:0000313" key="13">
    <source>
        <dbReference type="EMBL" id="GAA4109546.1"/>
    </source>
</evidence>
<sequence length="623" mass="69786">MFDKEYDVIVVGAGHAGSEAAAAAANLGCSTLLITMNLQNIAQMSCNPAMGGIAKGQIVREIDALGGYSGIVSDRTAIQFKMLNKSKGPAMWSPRVQSDRMRFAEEWRMMMEQTPNLDFYQEMVSGLIVENGQVKGVRTSLGIEVRAKSVVLTNGTFLNGLIHIGDKQFGGGRAGERAATGITEQLINFGFEAGRMKTGTPPRVDGRSLDYTKMIEQPGDEHPEKFSYSDVTKPLTTQRACHMTYTSTLVHDLLREGFDRSPMFNGRIKSIGPRYCPSIEDKINRFADKDRHQLFVEPEGWNTVEVYVNGFSTSLPEDVQFKALRSVVGFENVKFFRPGYAIEYDYFPPTQLTHTLETKLVSGLFFAGQINGTTGYEEAASQGLMAGINAALKVKEKEAFILNRSEAYIGVLIDDLITKGTEEPYRMFTSRAEYRTLLRQDNADFRLTPKAHEIGLATDQRMRKMEQKEKKSAAFVQFFKDTSVSPEEANPVLEDKNSSLVNQSGKLFKLFSRPQITLNDIKHFDKVAKYIKEHDLDKEVLEQAEIQIKYSGYIEKEKNNADKLTRLENIKIPKNFDYTKLKSLSHEACEKMTKIQPVTISQASRISGVSPSDISVLLVYMGR</sequence>
<dbReference type="PANTHER" id="PTHR11806">
    <property type="entry name" value="GLUCOSE INHIBITED DIVISION PROTEIN A"/>
    <property type="match status" value="1"/>
</dbReference>
<comment type="caution">
    <text evidence="11">Lacks conserved residue(s) required for the propagation of feature annotation.</text>
</comment>
<dbReference type="HAMAP" id="MF_00129">
    <property type="entry name" value="MnmG_GidA"/>
    <property type="match status" value="1"/>
</dbReference>
<dbReference type="PROSITE" id="PS01281">
    <property type="entry name" value="GIDA_2"/>
    <property type="match status" value="1"/>
</dbReference>
<keyword evidence="5 11" id="KW-0285">Flavoprotein</keyword>
<gene>
    <name evidence="11 13" type="primary">mnmG</name>
    <name evidence="11" type="synonym">gidA</name>
    <name evidence="13" type="ORF">GCM10022393_06190</name>
</gene>
<name>A0ABP7XAR7_9FLAO</name>
<feature type="binding site" evidence="11">
    <location>
        <begin position="12"/>
        <end position="17"/>
    </location>
    <ligand>
        <name>FAD</name>
        <dbReference type="ChEBI" id="CHEBI:57692"/>
    </ligand>
</feature>
<evidence type="ECO:0000256" key="5">
    <source>
        <dbReference type="ARBA" id="ARBA00022630"/>
    </source>
</evidence>
<dbReference type="Gene3D" id="3.50.50.60">
    <property type="entry name" value="FAD/NAD(P)-binding domain"/>
    <property type="match status" value="2"/>
</dbReference>
<evidence type="ECO:0000256" key="9">
    <source>
        <dbReference type="ARBA" id="ARBA00025948"/>
    </source>
</evidence>
<evidence type="ECO:0000256" key="4">
    <source>
        <dbReference type="ARBA" id="ARBA00020461"/>
    </source>
</evidence>
<dbReference type="InterPro" id="IPR002218">
    <property type="entry name" value="MnmG-rel"/>
</dbReference>
<evidence type="ECO:0000256" key="7">
    <source>
        <dbReference type="ARBA" id="ARBA00022827"/>
    </source>
</evidence>
<reference evidence="14" key="1">
    <citation type="journal article" date="2019" name="Int. J. Syst. Evol. Microbiol.">
        <title>The Global Catalogue of Microorganisms (GCM) 10K type strain sequencing project: providing services to taxonomists for standard genome sequencing and annotation.</title>
        <authorList>
            <consortium name="The Broad Institute Genomics Platform"/>
            <consortium name="The Broad Institute Genome Sequencing Center for Infectious Disease"/>
            <person name="Wu L."/>
            <person name="Ma J."/>
        </authorList>
    </citation>
    <scope>NUCLEOTIDE SEQUENCE [LARGE SCALE GENOMIC DNA]</scope>
    <source>
        <strain evidence="14">JCM 17106</strain>
    </source>
</reference>
<keyword evidence="6 11" id="KW-0819">tRNA processing</keyword>
<feature type="domain" description="tRNA uridine 5-carboxymethylaminomethyl modification enzyme C-terminal subdomain" evidence="12">
    <location>
        <begin position="548"/>
        <end position="619"/>
    </location>
</feature>
<evidence type="ECO:0000256" key="11">
    <source>
        <dbReference type="HAMAP-Rule" id="MF_00129"/>
    </source>
</evidence>
<dbReference type="Proteomes" id="UP001500459">
    <property type="component" value="Unassembled WGS sequence"/>
</dbReference>
<dbReference type="InterPro" id="IPR047001">
    <property type="entry name" value="MnmG_C_subdom"/>
</dbReference>
<keyword evidence="7 11" id="KW-0274">FAD</keyword>
<dbReference type="Gene3D" id="1.10.10.1800">
    <property type="entry name" value="tRNA uridine 5-carboxymethylaminomethyl modification enzyme MnmG/GidA"/>
    <property type="match status" value="1"/>
</dbReference>
<dbReference type="PANTHER" id="PTHR11806:SF0">
    <property type="entry name" value="PROTEIN MTO1 HOMOLOG, MITOCHONDRIAL"/>
    <property type="match status" value="1"/>
</dbReference>
<dbReference type="InterPro" id="IPR036188">
    <property type="entry name" value="FAD/NAD-bd_sf"/>
</dbReference>
<evidence type="ECO:0000313" key="14">
    <source>
        <dbReference type="Proteomes" id="UP001500459"/>
    </source>
</evidence>
<organism evidence="13 14">
    <name type="scientific">Aquimarina addita</name>
    <dbReference type="NCBI Taxonomy" id="870485"/>
    <lineage>
        <taxon>Bacteria</taxon>
        <taxon>Pseudomonadati</taxon>
        <taxon>Bacteroidota</taxon>
        <taxon>Flavobacteriia</taxon>
        <taxon>Flavobacteriales</taxon>
        <taxon>Flavobacteriaceae</taxon>
        <taxon>Aquimarina</taxon>
    </lineage>
</organism>
<dbReference type="InterPro" id="IPR020595">
    <property type="entry name" value="MnmG-rel_CS"/>
</dbReference>
<proteinExistence type="inferred from homology"/>
<keyword evidence="8 11" id="KW-0520">NAD</keyword>
<keyword evidence="11" id="KW-0963">Cytoplasm</keyword>
<evidence type="ECO:0000256" key="8">
    <source>
        <dbReference type="ARBA" id="ARBA00023027"/>
    </source>
</evidence>
<dbReference type="PROSITE" id="PS01280">
    <property type="entry name" value="GIDA_1"/>
    <property type="match status" value="1"/>
</dbReference>
<dbReference type="InterPro" id="IPR044920">
    <property type="entry name" value="MnmG_C_subdom_sf"/>
</dbReference>
<dbReference type="InterPro" id="IPR049312">
    <property type="entry name" value="GIDA_C_N"/>
</dbReference>
<dbReference type="NCBIfam" id="TIGR00136">
    <property type="entry name" value="mnmG_gidA"/>
    <property type="match status" value="1"/>
</dbReference>
<evidence type="ECO:0000256" key="6">
    <source>
        <dbReference type="ARBA" id="ARBA00022694"/>
    </source>
</evidence>
<dbReference type="InterPro" id="IPR040131">
    <property type="entry name" value="MnmG_N"/>
</dbReference>
<feature type="binding site" evidence="11">
    <location>
        <begin position="272"/>
        <end position="286"/>
    </location>
    <ligand>
        <name>NAD(+)</name>
        <dbReference type="ChEBI" id="CHEBI:57540"/>
    </ligand>
</feature>
<protein>
    <recommendedName>
        <fullName evidence="4 11">tRNA uridine 5-carboxymethylaminomethyl modification enzyme MnmG</fullName>
    </recommendedName>
    <alternativeName>
        <fullName evidence="10 11">Glucose-inhibited division protein A</fullName>
    </alternativeName>
</protein>
<dbReference type="RefSeq" id="WP_344924672.1">
    <property type="nucleotide sequence ID" value="NZ_BAABCW010000002.1"/>
</dbReference>
<comment type="subcellular location">
    <subcellularLocation>
        <location evidence="11">Cytoplasm</location>
    </subcellularLocation>
</comment>
<evidence type="ECO:0000256" key="1">
    <source>
        <dbReference type="ARBA" id="ARBA00001974"/>
    </source>
</evidence>
<dbReference type="InterPro" id="IPR026904">
    <property type="entry name" value="MnmG_C"/>
</dbReference>
<evidence type="ECO:0000256" key="2">
    <source>
        <dbReference type="ARBA" id="ARBA00003717"/>
    </source>
</evidence>
<dbReference type="InterPro" id="IPR004416">
    <property type="entry name" value="MnmG"/>
</dbReference>
<comment type="function">
    <text evidence="2 11">NAD-binding protein involved in the addition of a carboxymethylaminomethyl (cmnm) group at the wobble position (U34) of certain tRNAs, forming tRNA-cmnm(5)s(2)U34.</text>
</comment>
<comment type="similarity">
    <text evidence="3 11">Belongs to the MnmG family.</text>
</comment>
<dbReference type="EMBL" id="BAABCW010000002">
    <property type="protein sequence ID" value="GAA4109546.1"/>
    <property type="molecule type" value="Genomic_DNA"/>
</dbReference>
<dbReference type="Pfam" id="PF21680">
    <property type="entry name" value="GIDA_C_1st"/>
    <property type="match status" value="1"/>
</dbReference>
<dbReference type="SMART" id="SM01228">
    <property type="entry name" value="GIDA_assoc_3"/>
    <property type="match status" value="1"/>
</dbReference>
<dbReference type="Gene3D" id="1.10.150.570">
    <property type="entry name" value="GidA associated domain, C-terminal subdomain"/>
    <property type="match status" value="1"/>
</dbReference>
<evidence type="ECO:0000256" key="10">
    <source>
        <dbReference type="ARBA" id="ARBA00031800"/>
    </source>
</evidence>
<evidence type="ECO:0000256" key="3">
    <source>
        <dbReference type="ARBA" id="ARBA00007653"/>
    </source>
</evidence>
<evidence type="ECO:0000259" key="12">
    <source>
        <dbReference type="SMART" id="SM01228"/>
    </source>
</evidence>
<comment type="caution">
    <text evidence="13">The sequence shown here is derived from an EMBL/GenBank/DDBJ whole genome shotgun (WGS) entry which is preliminary data.</text>
</comment>
<accession>A0ABP7XAR7</accession>
<comment type="cofactor">
    <cofactor evidence="1 11">
        <name>FAD</name>
        <dbReference type="ChEBI" id="CHEBI:57692"/>
    </cofactor>
</comment>
<dbReference type="Pfam" id="PF01134">
    <property type="entry name" value="GIDA"/>
    <property type="match status" value="1"/>
</dbReference>
<dbReference type="Pfam" id="PF13932">
    <property type="entry name" value="SAM_GIDA_C"/>
    <property type="match status" value="1"/>
</dbReference>
<keyword evidence="14" id="KW-1185">Reference proteome</keyword>
<dbReference type="SUPFAM" id="SSF51905">
    <property type="entry name" value="FAD/NAD(P)-binding domain"/>
    <property type="match status" value="1"/>
</dbReference>